<comment type="caution">
    <text evidence="1">The sequence shown here is derived from an EMBL/GenBank/DDBJ whole genome shotgun (WGS) entry which is preliminary data.</text>
</comment>
<reference evidence="1 2" key="1">
    <citation type="journal article" date="2014" name="Genome Announc.">
        <title>Draft Genome Sequence of Xylella fastidiosa Pear Leaf Scorch Strain in Taiwan.</title>
        <authorList>
            <person name="Su C.C."/>
            <person name="Deng W.L."/>
            <person name="Jan F.J."/>
            <person name="Chang C.J."/>
            <person name="Huang H."/>
            <person name="Chen J."/>
        </authorList>
    </citation>
    <scope>NUCLEOTIDE SEQUENCE [LARGE SCALE GENOMIC DNA]</scope>
    <source>
        <strain evidence="1 2">PLS229</strain>
    </source>
</reference>
<proteinExistence type="predicted"/>
<gene>
    <name evidence="1" type="ORF">AF72_06650</name>
</gene>
<accession>Z9JJL9</accession>
<dbReference type="EMBL" id="JDSQ01000009">
    <property type="protein sequence ID" value="EWS78178.1"/>
    <property type="molecule type" value="Genomic_DNA"/>
</dbReference>
<organism evidence="1 2">
    <name type="scientific">Xylella taiwanensis</name>
    <dbReference type="NCBI Taxonomy" id="1444770"/>
    <lineage>
        <taxon>Bacteria</taxon>
        <taxon>Pseudomonadati</taxon>
        <taxon>Pseudomonadota</taxon>
        <taxon>Gammaproteobacteria</taxon>
        <taxon>Lysobacterales</taxon>
        <taxon>Lysobacteraceae</taxon>
        <taxon>Xylella</taxon>
    </lineage>
</organism>
<protein>
    <submittedName>
        <fullName evidence="1">Uncharacterized protein</fullName>
    </submittedName>
</protein>
<sequence length="39" mass="4246">MVVRWEIVPMLCVLVVMGEKDVHVFLETGREGVSGGAVC</sequence>
<evidence type="ECO:0000313" key="1">
    <source>
        <dbReference type="EMBL" id="EWS78178.1"/>
    </source>
</evidence>
<evidence type="ECO:0000313" key="2">
    <source>
        <dbReference type="Proteomes" id="UP000020406"/>
    </source>
</evidence>
<name>Z9JJL9_9GAMM</name>
<dbReference type="AlphaFoldDB" id="Z9JJL9"/>
<dbReference type="Proteomes" id="UP000020406">
    <property type="component" value="Unassembled WGS sequence"/>
</dbReference>